<keyword evidence="7" id="KW-0106">Calcium</keyword>
<dbReference type="InterPro" id="IPR006104">
    <property type="entry name" value="Glyco_hydro_2_N"/>
</dbReference>
<sequence>MLTNLFKKKTCRSLPILFLALSHNVSFGFQQQTGYLSKTDTAFVPKEIEDPQNIGINKEASHATLMPYGSLKEALAGKRHASSFSQSLNGFWKFNWVDWPQKRPVNFYKPDYDVSGWKEIKVPSNWDVQGYGTPSYSNYNYIIKKDFPHVMSTPDEKFTSYKERNPVGSYRRDFTIPAAWNGRRIFITFDGVDAGFFIWVNGRKVGYSVNSRNAAEFDLTNFVKTGKNVLAVEVYRYTSGTYLEDQDMWRLSGIFRNVTLWSSPQQHIRDYFIKTDLDDQFRNAQLAVTAKVKNYGSSAVPARTLAVSLYNGSVAVPGAAGKAPVPALQPGQEVLINVNFSVKDPQKWTAETPRLYTTVITLNNGTRTIETLSSRTGFREMEIKGRLFTLNGVPIKLKGVNRHENWPDVGHAVTEEQMIRDIELIKQANCNHVRTSHYSDDPRWYELCDEYGIYLVAEANVECHGAMNEFNDEPRIKAAIIDRNVANVENFKNHPSVLIWSLGNENGSGGTNFRAALKAIKDIDPTRVTHYEGFGVGQINPADIDSRMYTQTPELKDQATNPSLTKPFYLCEYAHAMFNSMGSVDLYNELFDKYPSLLGGAIWEWQDQGIYNNRDPKRPITAFGGGFGEYPNDRYFIHKGVVASDRSLKPHYPELKHAYQWISILDKDIQNGFVTVKNRYHFTNLNQFTGKWELSENGKVISSGKLPVIDLVPGEQKDVKIPYKVTPKPGAEYFLRVSFDLSKDELWAKKTYEIASQQLQLPLKIASPEDNTPGAKLTLSDNDQSILVKGPDFNIEFDKQKGTFSKLEKGGENLLQETGGPMLHLWRAPHQIDDMWAYEDWDKKGLRSINWKTNDVKSSQLAPDVVEIRVSLTGTGKQDFSVKHDVIYTINGKGLVKAVNSVSFDGPKIVLARLGIRMFLNKDLNTFDYFGRGPMENYADRKSGSDVGHYFSTVKNQLTPYEKPMECGNHEDVRWANVTSQKGNGIMIKQDKDLLQVSALPYSDEEMENVEYKIDLPASKGTVLCVSHKTLGVGSNGCGPRPLEPYKVYTDAATFSYQIQLTGKK</sequence>
<dbReference type="Pfam" id="PF02929">
    <property type="entry name" value="Bgal_small_N"/>
    <property type="match status" value="1"/>
</dbReference>
<dbReference type="Pfam" id="PF02836">
    <property type="entry name" value="Glyco_hydro_2_C"/>
    <property type="match status" value="1"/>
</dbReference>
<dbReference type="Gene3D" id="2.60.40.10">
    <property type="entry name" value="Immunoglobulins"/>
    <property type="match status" value="2"/>
</dbReference>
<dbReference type="InterPro" id="IPR011013">
    <property type="entry name" value="Gal_mutarotase_sf_dom"/>
</dbReference>
<comment type="cofactor">
    <cofactor evidence="2">
        <name>Ca(2+)</name>
        <dbReference type="ChEBI" id="CHEBI:29108"/>
    </cofactor>
</comment>
<name>A0A4Q0M4A5_9SPHI</name>
<dbReference type="GO" id="GO:0009341">
    <property type="term" value="C:beta-galactosidase complex"/>
    <property type="evidence" value="ECO:0007669"/>
    <property type="project" value="InterPro"/>
</dbReference>
<protein>
    <recommendedName>
        <fullName evidence="5">beta-galactosidase</fullName>
        <ecNumber evidence="5">3.2.1.23</ecNumber>
    </recommendedName>
    <alternativeName>
        <fullName evidence="9">Lactase</fullName>
    </alternativeName>
</protein>
<dbReference type="InterPro" id="IPR032312">
    <property type="entry name" value="LacZ_4"/>
</dbReference>
<keyword evidence="10" id="KW-0732">Signal</keyword>
<evidence type="ECO:0000313" key="13">
    <source>
        <dbReference type="Proteomes" id="UP000290848"/>
    </source>
</evidence>
<dbReference type="InterPro" id="IPR023232">
    <property type="entry name" value="Glyco_hydro_2_AS"/>
</dbReference>
<dbReference type="SUPFAM" id="SSF74650">
    <property type="entry name" value="Galactose mutarotase-like"/>
    <property type="match status" value="1"/>
</dbReference>
<evidence type="ECO:0000256" key="9">
    <source>
        <dbReference type="ARBA" id="ARBA00032230"/>
    </source>
</evidence>
<dbReference type="InterPro" id="IPR013783">
    <property type="entry name" value="Ig-like_fold"/>
</dbReference>
<dbReference type="PANTHER" id="PTHR46323">
    <property type="entry name" value="BETA-GALACTOSIDASE"/>
    <property type="match status" value="1"/>
</dbReference>
<dbReference type="AlphaFoldDB" id="A0A4Q0M4A5"/>
<dbReference type="InterPro" id="IPR014718">
    <property type="entry name" value="GH-type_carb-bd"/>
</dbReference>
<dbReference type="Gene3D" id="2.60.120.260">
    <property type="entry name" value="Galactose-binding domain-like"/>
    <property type="match status" value="1"/>
</dbReference>
<dbReference type="SMART" id="SM01038">
    <property type="entry name" value="Bgal_small_N"/>
    <property type="match status" value="1"/>
</dbReference>
<feature type="domain" description="Beta galactosidase small chain/" evidence="11">
    <location>
        <begin position="787"/>
        <end position="1060"/>
    </location>
</feature>
<dbReference type="Pfam" id="PF02837">
    <property type="entry name" value="Glyco_hydro_2_N"/>
    <property type="match status" value="1"/>
</dbReference>
<comment type="subunit">
    <text evidence="4">Monomer.</text>
</comment>
<keyword evidence="6" id="KW-0378">Hydrolase</keyword>
<dbReference type="EC" id="3.2.1.23" evidence="5"/>
<dbReference type="InterPro" id="IPR006103">
    <property type="entry name" value="Glyco_hydro_2_cat"/>
</dbReference>
<evidence type="ECO:0000256" key="10">
    <source>
        <dbReference type="SAM" id="SignalP"/>
    </source>
</evidence>
<evidence type="ECO:0000256" key="3">
    <source>
        <dbReference type="ARBA" id="ARBA00007401"/>
    </source>
</evidence>
<dbReference type="InterPro" id="IPR008979">
    <property type="entry name" value="Galactose-bd-like_sf"/>
</dbReference>
<dbReference type="EMBL" id="RXOC01000015">
    <property type="protein sequence ID" value="RXF67767.1"/>
    <property type="molecule type" value="Genomic_DNA"/>
</dbReference>
<accession>A0A4Q0M4A5</accession>
<dbReference type="Gene3D" id="2.70.98.10">
    <property type="match status" value="1"/>
</dbReference>
<organism evidence="12 13">
    <name type="scientific">Arcticibacter tournemirensis</name>
    <dbReference type="NCBI Taxonomy" id="699437"/>
    <lineage>
        <taxon>Bacteria</taxon>
        <taxon>Pseudomonadati</taxon>
        <taxon>Bacteroidota</taxon>
        <taxon>Sphingobacteriia</taxon>
        <taxon>Sphingobacteriales</taxon>
        <taxon>Sphingobacteriaceae</taxon>
        <taxon>Arcticibacter</taxon>
    </lineage>
</organism>
<dbReference type="InterPro" id="IPR050347">
    <property type="entry name" value="Bact_Beta-galactosidase"/>
</dbReference>
<reference evidence="12 13" key="1">
    <citation type="submission" date="2018-12" db="EMBL/GenBank/DDBJ databases">
        <title>The Draft Genome Sequence of the Soil Bacterium Pedobacter tournemirensis R1.</title>
        <authorList>
            <person name="He J."/>
        </authorList>
    </citation>
    <scope>NUCLEOTIDE SEQUENCE [LARGE SCALE GENOMIC DNA]</scope>
    <source>
        <strain evidence="12 13">R1</strain>
    </source>
</reference>
<dbReference type="SUPFAM" id="SSF49303">
    <property type="entry name" value="beta-Galactosidase/glucuronidase domain"/>
    <property type="match status" value="2"/>
</dbReference>
<dbReference type="GO" id="GO:0005990">
    <property type="term" value="P:lactose catabolic process"/>
    <property type="evidence" value="ECO:0007669"/>
    <property type="project" value="TreeGrafter"/>
</dbReference>
<dbReference type="Pfam" id="PF00703">
    <property type="entry name" value="Glyco_hydro_2"/>
    <property type="match status" value="1"/>
</dbReference>
<dbReference type="InterPro" id="IPR006102">
    <property type="entry name" value="Ig-like_GH2"/>
</dbReference>
<evidence type="ECO:0000256" key="7">
    <source>
        <dbReference type="ARBA" id="ARBA00022837"/>
    </source>
</evidence>
<comment type="catalytic activity">
    <reaction evidence="1">
        <text>Hydrolysis of terminal non-reducing beta-D-galactose residues in beta-D-galactosides.</text>
        <dbReference type="EC" id="3.2.1.23"/>
    </reaction>
</comment>
<comment type="similarity">
    <text evidence="3">Belongs to the glycosyl hydrolase 2 family.</text>
</comment>
<comment type="caution">
    <text evidence="12">The sequence shown here is derived from an EMBL/GenBank/DDBJ whole genome shotgun (WGS) entry which is preliminary data.</text>
</comment>
<evidence type="ECO:0000256" key="2">
    <source>
        <dbReference type="ARBA" id="ARBA00001913"/>
    </source>
</evidence>
<evidence type="ECO:0000256" key="4">
    <source>
        <dbReference type="ARBA" id="ARBA00011245"/>
    </source>
</evidence>
<dbReference type="Gene3D" id="3.20.20.80">
    <property type="entry name" value="Glycosidases"/>
    <property type="match status" value="1"/>
</dbReference>
<keyword evidence="8" id="KW-0326">Glycosidase</keyword>
<dbReference type="InterPro" id="IPR017853">
    <property type="entry name" value="GH"/>
</dbReference>
<dbReference type="InterPro" id="IPR036156">
    <property type="entry name" value="Beta-gal/glucu_dom_sf"/>
</dbReference>
<evidence type="ECO:0000313" key="12">
    <source>
        <dbReference type="EMBL" id="RXF67767.1"/>
    </source>
</evidence>
<dbReference type="SUPFAM" id="SSF49785">
    <property type="entry name" value="Galactose-binding domain-like"/>
    <property type="match status" value="1"/>
</dbReference>
<dbReference type="PROSITE" id="PS00608">
    <property type="entry name" value="GLYCOSYL_HYDROL_F2_2"/>
    <property type="match status" value="1"/>
</dbReference>
<evidence type="ECO:0000259" key="11">
    <source>
        <dbReference type="SMART" id="SM01038"/>
    </source>
</evidence>
<proteinExistence type="inferred from homology"/>
<dbReference type="PANTHER" id="PTHR46323:SF2">
    <property type="entry name" value="BETA-GALACTOSIDASE"/>
    <property type="match status" value="1"/>
</dbReference>
<dbReference type="Proteomes" id="UP000290848">
    <property type="component" value="Unassembled WGS sequence"/>
</dbReference>
<dbReference type="GO" id="GO:0004565">
    <property type="term" value="F:beta-galactosidase activity"/>
    <property type="evidence" value="ECO:0007669"/>
    <property type="project" value="UniProtKB-EC"/>
</dbReference>
<dbReference type="InterPro" id="IPR004199">
    <property type="entry name" value="B-gal_small/dom_5"/>
</dbReference>
<feature type="chain" id="PRO_5020968668" description="beta-galactosidase" evidence="10">
    <location>
        <begin position="29"/>
        <end position="1065"/>
    </location>
</feature>
<evidence type="ECO:0000256" key="5">
    <source>
        <dbReference type="ARBA" id="ARBA00012756"/>
    </source>
</evidence>
<dbReference type="Pfam" id="PF16353">
    <property type="entry name" value="LacZ_4"/>
    <property type="match status" value="1"/>
</dbReference>
<dbReference type="SUPFAM" id="SSF51445">
    <property type="entry name" value="(Trans)glycosidases"/>
    <property type="match status" value="1"/>
</dbReference>
<gene>
    <name evidence="12" type="ORF">EKH83_18255</name>
</gene>
<evidence type="ECO:0000256" key="1">
    <source>
        <dbReference type="ARBA" id="ARBA00001412"/>
    </source>
</evidence>
<feature type="signal peptide" evidence="10">
    <location>
        <begin position="1"/>
        <end position="28"/>
    </location>
</feature>
<dbReference type="RefSeq" id="WP_128770900.1">
    <property type="nucleotide sequence ID" value="NZ_RXOC01000015.1"/>
</dbReference>
<evidence type="ECO:0000256" key="6">
    <source>
        <dbReference type="ARBA" id="ARBA00022801"/>
    </source>
</evidence>
<dbReference type="GO" id="GO:0030246">
    <property type="term" value="F:carbohydrate binding"/>
    <property type="evidence" value="ECO:0007669"/>
    <property type="project" value="InterPro"/>
</dbReference>
<evidence type="ECO:0000256" key="8">
    <source>
        <dbReference type="ARBA" id="ARBA00023295"/>
    </source>
</evidence>
<dbReference type="PRINTS" id="PR00132">
    <property type="entry name" value="GLHYDRLASE2"/>
</dbReference>
<dbReference type="InterPro" id="IPR006101">
    <property type="entry name" value="Glyco_hydro_2"/>
</dbReference>